<feature type="compositionally biased region" description="Gly residues" evidence="2">
    <location>
        <begin position="716"/>
        <end position="736"/>
    </location>
</feature>
<dbReference type="OrthoDB" id="2228at2759"/>
<dbReference type="SUPFAM" id="SSF56815">
    <property type="entry name" value="Sec1/munc18-like (SM) proteins"/>
    <property type="match status" value="1"/>
</dbReference>
<evidence type="ECO:0000313" key="3">
    <source>
        <dbReference type="EMBL" id="PWN23081.1"/>
    </source>
</evidence>
<dbReference type="RefSeq" id="XP_025350241.1">
    <property type="nucleotide sequence ID" value="XM_025491700.1"/>
</dbReference>
<accession>A0A316UF93</accession>
<organism evidence="3 4">
    <name type="scientific">Pseudomicrostroma glucosiphilum</name>
    <dbReference type="NCBI Taxonomy" id="1684307"/>
    <lineage>
        <taxon>Eukaryota</taxon>
        <taxon>Fungi</taxon>
        <taxon>Dikarya</taxon>
        <taxon>Basidiomycota</taxon>
        <taxon>Ustilaginomycotina</taxon>
        <taxon>Exobasidiomycetes</taxon>
        <taxon>Microstromatales</taxon>
        <taxon>Microstromatales incertae sedis</taxon>
        <taxon>Pseudomicrostroma</taxon>
    </lineage>
</organism>
<feature type="compositionally biased region" description="Low complexity" evidence="2">
    <location>
        <begin position="591"/>
        <end position="617"/>
    </location>
</feature>
<feature type="compositionally biased region" description="Low complexity" evidence="2">
    <location>
        <begin position="224"/>
        <end position="240"/>
    </location>
</feature>
<dbReference type="STRING" id="1684307.A0A316UF93"/>
<name>A0A316UF93_9BASI</name>
<proteinExistence type="inferred from homology"/>
<evidence type="ECO:0000256" key="1">
    <source>
        <dbReference type="ARBA" id="ARBA00009884"/>
    </source>
</evidence>
<dbReference type="Gene3D" id="3.40.50.2060">
    <property type="match status" value="1"/>
</dbReference>
<feature type="compositionally biased region" description="Polar residues" evidence="2">
    <location>
        <begin position="857"/>
        <end position="893"/>
    </location>
</feature>
<dbReference type="PANTHER" id="PTHR11679">
    <property type="entry name" value="VESICLE PROTEIN SORTING-ASSOCIATED"/>
    <property type="match status" value="1"/>
</dbReference>
<evidence type="ECO:0000313" key="4">
    <source>
        <dbReference type="Proteomes" id="UP000245942"/>
    </source>
</evidence>
<comment type="similarity">
    <text evidence="1">Belongs to the STXBP/unc-18/SEC1 family.</text>
</comment>
<dbReference type="Gene3D" id="3.90.830.10">
    <property type="entry name" value="Syntaxin Binding Protein 1, Chain A, domain 2"/>
    <property type="match status" value="1"/>
</dbReference>
<keyword evidence="4" id="KW-1185">Reference proteome</keyword>
<gene>
    <name evidence="3" type="ORF">BCV69DRAFT_280693</name>
</gene>
<feature type="region of interest" description="Disordered" evidence="2">
    <location>
        <begin position="591"/>
        <end position="657"/>
    </location>
</feature>
<feature type="compositionally biased region" description="Basic residues" evidence="2">
    <location>
        <begin position="899"/>
        <end position="912"/>
    </location>
</feature>
<dbReference type="InterPro" id="IPR001619">
    <property type="entry name" value="Sec1-like"/>
</dbReference>
<dbReference type="Pfam" id="PF00995">
    <property type="entry name" value="Sec1"/>
    <property type="match status" value="1"/>
</dbReference>
<feature type="compositionally biased region" description="Low complexity" evidence="2">
    <location>
        <begin position="765"/>
        <end position="776"/>
    </location>
</feature>
<feature type="region of interest" description="Disordered" evidence="2">
    <location>
        <begin position="817"/>
        <end position="912"/>
    </location>
</feature>
<dbReference type="AlphaFoldDB" id="A0A316UF93"/>
<evidence type="ECO:0000256" key="2">
    <source>
        <dbReference type="SAM" id="MobiDB-lite"/>
    </source>
</evidence>
<feature type="region of interest" description="Disordered" evidence="2">
    <location>
        <begin position="715"/>
        <end position="805"/>
    </location>
</feature>
<feature type="region of interest" description="Disordered" evidence="2">
    <location>
        <begin position="511"/>
        <end position="530"/>
    </location>
</feature>
<dbReference type="InterPro" id="IPR036045">
    <property type="entry name" value="Sec1-like_sf"/>
</dbReference>
<feature type="compositionally biased region" description="Low complexity" evidence="2">
    <location>
        <begin position="641"/>
        <end position="654"/>
    </location>
</feature>
<dbReference type="Gene3D" id="3.40.50.1910">
    <property type="match status" value="2"/>
</dbReference>
<feature type="compositionally biased region" description="Low complexity" evidence="2">
    <location>
        <begin position="821"/>
        <end position="830"/>
    </location>
</feature>
<dbReference type="InterPro" id="IPR043154">
    <property type="entry name" value="Sec-1-like_dom1"/>
</dbReference>
<dbReference type="Proteomes" id="UP000245942">
    <property type="component" value="Unassembled WGS sequence"/>
</dbReference>
<protein>
    <submittedName>
        <fullName evidence="3">Sec1-like protein</fullName>
    </submittedName>
</protein>
<dbReference type="InterPro" id="IPR027482">
    <property type="entry name" value="Sec1-like_dom2"/>
</dbReference>
<dbReference type="Gene3D" id="1.25.40.60">
    <property type="match status" value="1"/>
</dbReference>
<feature type="compositionally biased region" description="Polar residues" evidence="2">
    <location>
        <begin position="782"/>
        <end position="792"/>
    </location>
</feature>
<dbReference type="InterPro" id="IPR043127">
    <property type="entry name" value="Sec-1-like_dom3a"/>
</dbReference>
<reference evidence="3 4" key="1">
    <citation type="journal article" date="2018" name="Mol. Biol. Evol.">
        <title>Broad Genomic Sampling Reveals a Smut Pathogenic Ancestry of the Fungal Clade Ustilaginomycotina.</title>
        <authorList>
            <person name="Kijpornyongpan T."/>
            <person name="Mondo S.J."/>
            <person name="Barry K."/>
            <person name="Sandor L."/>
            <person name="Lee J."/>
            <person name="Lipzen A."/>
            <person name="Pangilinan J."/>
            <person name="LaButti K."/>
            <person name="Hainaut M."/>
            <person name="Henrissat B."/>
            <person name="Grigoriev I.V."/>
            <person name="Spatafora J.W."/>
            <person name="Aime M.C."/>
        </authorList>
    </citation>
    <scope>NUCLEOTIDE SEQUENCE [LARGE SCALE GENOMIC DNA]</scope>
    <source>
        <strain evidence="3 4">MCA 4718</strain>
    </source>
</reference>
<dbReference type="GeneID" id="37013434"/>
<sequence>MTKSLIQTVRDRYLTSIKSVQPPSRWKVLVVDSYTQKLLNSVLKLNDILQQNVSTVENIEHNRQPQTSFEACYLLTPTSANVDGIIRDLAPGQGRPQQYAAGHIFFVDALSEPLLHKLTSSPAEPSLKQLVEIFSNFWPLEAQTFSLKSPQSFMNLYRPIGGAYGPDPAEARRAIEDDLFFATQTLFNVCVTLNEFPLIRYYNPSHPALGPLSVEGPSQGSHPGSARLGRLGSSSSSSAGEHFTKKLAIRLQQSLDDYRRDNETKPDVGRPRGVLFITDRSMDPLAPLLHEFTYQAMANDLLAIEDGLKYHYKYQNADGKSEEKDAILSDEDSVWVAIRHLHIAEAIDKLSRDFRHHAGEAGAFASEGSSLNDMRDMLASLPHMQEMKDKLSLHLTMAQDCMSRFEKTRLPSQAMVEQNCATRLTPEGQKPRTLVEEMVPLLDDRAVSNADKVRVIALYIMFCEGVNDEDRKRLFQHARLGLHEMDAVNNLVQLGVQVVKDPAQSSAWDGWLRNKGKRRQQPTNGENEYELSRYQPLVKLMVEDHFAGKLDQSTYPYVKDAPPEVASSSPSYLPGALANTGRDSPLARVAGAAGLSSSPGSGASARPSGAPSSLRSAKPTWHQKPRGGGAGTGTGGGGMGASHSSSEARSGSSSIRDETRQRVMVFVAGGMTYSEVRSIYQLSDKLHKDGYIGSSHTFTPESFINSLKQFGKAGDTIGGAAGGQRIGGANGHGQSPGHGHLPPNAISPPPTDGGGLMSKAQRAVRSSNNGDSRSSSPRTPAYPSSGSTNHSSPGPGHDSFGQAQSASFDQGQYDRRFQTVSGSPSPYAGSGAYGGAQNLQAGPQSLGGPGEMHRSPATYSGATGSSIAGHSLKSAASYSGSVGDVSLNSTGSAASGDKSKRKIKNVFGFKKG</sequence>
<feature type="compositionally biased region" description="Gly residues" evidence="2">
    <location>
        <begin position="626"/>
        <end position="640"/>
    </location>
</feature>
<dbReference type="GO" id="GO:0016192">
    <property type="term" value="P:vesicle-mediated transport"/>
    <property type="evidence" value="ECO:0007669"/>
    <property type="project" value="InterPro"/>
</dbReference>
<feature type="region of interest" description="Disordered" evidence="2">
    <location>
        <begin position="212"/>
        <end position="241"/>
    </location>
</feature>
<dbReference type="EMBL" id="KZ819322">
    <property type="protein sequence ID" value="PWN23081.1"/>
    <property type="molecule type" value="Genomic_DNA"/>
</dbReference>